<evidence type="ECO:0000313" key="9">
    <source>
        <dbReference type="Proteomes" id="UP001212841"/>
    </source>
</evidence>
<accession>A0AAD5SFN0</accession>
<evidence type="ECO:0000256" key="4">
    <source>
        <dbReference type="ARBA" id="ARBA00022806"/>
    </source>
</evidence>
<comment type="caution">
    <text evidence="8">The sequence shown here is derived from an EMBL/GenBank/DDBJ whole genome shotgun (WGS) entry which is preliminary data.</text>
</comment>
<dbReference type="CDD" id="cd18793">
    <property type="entry name" value="SF2_C_SNF"/>
    <property type="match status" value="1"/>
</dbReference>
<evidence type="ECO:0000259" key="7">
    <source>
        <dbReference type="PROSITE" id="PS51194"/>
    </source>
</evidence>
<dbReference type="AlphaFoldDB" id="A0AAD5SFN0"/>
<name>A0AAD5SFN0_9FUNG</name>
<evidence type="ECO:0000256" key="5">
    <source>
        <dbReference type="ARBA" id="ARBA00022840"/>
    </source>
</evidence>
<dbReference type="GO" id="GO:0005524">
    <property type="term" value="F:ATP binding"/>
    <property type="evidence" value="ECO:0007669"/>
    <property type="project" value="UniProtKB-KW"/>
</dbReference>
<keyword evidence="4" id="KW-0347">Helicase</keyword>
<sequence>MLDILEIFLNIHGHRYLRLDGATKPEQRQTLMERFNRDERILCFILSTRSGGVGMNLTGADAVVFYDSDWNPAMDAQAQDRAHRIGQTREVHIYRLISEHTIEENIVRKAEQKRRLDDLVIKEGEFNSEYLKRLEAGAGSAGRAGAVSGAKVDWRDWFDEGVVGADDGKTEAEDEGKEKKKKRKGKKGKKKGDRKEWERAMAMAEDEDDVVALNGARAEMDVDMVDFEEGRAGGEEEDEDEDSGEEEGVEGEEEGEKKGKGKEEEKVEEIPERDRNAWGGRIKHVEELMFRWRIEEMGLCSLMKVEDFFD</sequence>
<evidence type="ECO:0000313" key="8">
    <source>
        <dbReference type="EMBL" id="KAJ3053524.1"/>
    </source>
</evidence>
<dbReference type="PROSITE" id="PS51194">
    <property type="entry name" value="HELICASE_CTER"/>
    <property type="match status" value="1"/>
</dbReference>
<keyword evidence="3" id="KW-0378">Hydrolase</keyword>
<dbReference type="SUPFAM" id="SSF52540">
    <property type="entry name" value="P-loop containing nucleoside triphosphate hydrolases"/>
    <property type="match status" value="1"/>
</dbReference>
<dbReference type="PANTHER" id="PTHR45685">
    <property type="entry name" value="HELICASE SRCAP-RELATED"/>
    <property type="match status" value="1"/>
</dbReference>
<dbReference type="SMART" id="SM00490">
    <property type="entry name" value="HELICc"/>
    <property type="match status" value="1"/>
</dbReference>
<evidence type="ECO:0000256" key="2">
    <source>
        <dbReference type="ARBA" id="ARBA00022741"/>
    </source>
</evidence>
<dbReference type="GO" id="GO:0004386">
    <property type="term" value="F:helicase activity"/>
    <property type="evidence" value="ECO:0007669"/>
    <property type="project" value="UniProtKB-KW"/>
</dbReference>
<comment type="subcellular location">
    <subcellularLocation>
        <location evidence="1">Nucleus</location>
    </subcellularLocation>
</comment>
<dbReference type="InterPro" id="IPR027417">
    <property type="entry name" value="P-loop_NTPase"/>
</dbReference>
<dbReference type="InterPro" id="IPR050520">
    <property type="entry name" value="INO80/SWR1_helicase"/>
</dbReference>
<dbReference type="PANTHER" id="PTHR45685:SF1">
    <property type="entry name" value="HELICASE SRCAP"/>
    <property type="match status" value="1"/>
</dbReference>
<keyword evidence="5" id="KW-0067">ATP-binding</keyword>
<feature type="region of interest" description="Disordered" evidence="6">
    <location>
        <begin position="162"/>
        <end position="198"/>
    </location>
</feature>
<organism evidence="8 9">
    <name type="scientific">Rhizophlyctis rosea</name>
    <dbReference type="NCBI Taxonomy" id="64517"/>
    <lineage>
        <taxon>Eukaryota</taxon>
        <taxon>Fungi</taxon>
        <taxon>Fungi incertae sedis</taxon>
        <taxon>Chytridiomycota</taxon>
        <taxon>Chytridiomycota incertae sedis</taxon>
        <taxon>Chytridiomycetes</taxon>
        <taxon>Rhizophlyctidales</taxon>
        <taxon>Rhizophlyctidaceae</taxon>
        <taxon>Rhizophlyctis</taxon>
    </lineage>
</organism>
<evidence type="ECO:0000256" key="6">
    <source>
        <dbReference type="SAM" id="MobiDB-lite"/>
    </source>
</evidence>
<dbReference type="GO" id="GO:0000812">
    <property type="term" value="C:Swr1 complex"/>
    <property type="evidence" value="ECO:0007669"/>
    <property type="project" value="TreeGrafter"/>
</dbReference>
<evidence type="ECO:0000256" key="3">
    <source>
        <dbReference type="ARBA" id="ARBA00022801"/>
    </source>
</evidence>
<dbReference type="InterPro" id="IPR049730">
    <property type="entry name" value="SNF2/RAD54-like_C"/>
</dbReference>
<feature type="domain" description="Helicase C-terminal" evidence="7">
    <location>
        <begin position="1"/>
        <end position="127"/>
    </location>
</feature>
<evidence type="ECO:0000256" key="1">
    <source>
        <dbReference type="ARBA" id="ARBA00004123"/>
    </source>
</evidence>
<feature type="compositionally biased region" description="Acidic residues" evidence="6">
    <location>
        <begin position="235"/>
        <end position="254"/>
    </location>
</feature>
<reference evidence="8" key="1">
    <citation type="submission" date="2020-05" db="EMBL/GenBank/DDBJ databases">
        <title>Phylogenomic resolution of chytrid fungi.</title>
        <authorList>
            <person name="Stajich J.E."/>
            <person name="Amses K."/>
            <person name="Simmons R."/>
            <person name="Seto K."/>
            <person name="Myers J."/>
            <person name="Bonds A."/>
            <person name="Quandt C.A."/>
            <person name="Barry K."/>
            <person name="Liu P."/>
            <person name="Grigoriev I."/>
            <person name="Longcore J.E."/>
            <person name="James T.Y."/>
        </authorList>
    </citation>
    <scope>NUCLEOTIDE SEQUENCE</scope>
    <source>
        <strain evidence="8">JEL0318</strain>
    </source>
</reference>
<dbReference type="Gene3D" id="3.40.50.300">
    <property type="entry name" value="P-loop containing nucleotide triphosphate hydrolases"/>
    <property type="match status" value="1"/>
</dbReference>
<feature type="compositionally biased region" description="Basic and acidic residues" evidence="6">
    <location>
        <begin position="255"/>
        <end position="276"/>
    </location>
</feature>
<dbReference type="Proteomes" id="UP001212841">
    <property type="component" value="Unassembled WGS sequence"/>
</dbReference>
<keyword evidence="9" id="KW-1185">Reference proteome</keyword>
<dbReference type="GO" id="GO:0016887">
    <property type="term" value="F:ATP hydrolysis activity"/>
    <property type="evidence" value="ECO:0007669"/>
    <property type="project" value="TreeGrafter"/>
</dbReference>
<dbReference type="InterPro" id="IPR001650">
    <property type="entry name" value="Helicase_C-like"/>
</dbReference>
<dbReference type="EMBL" id="JADGJD010000201">
    <property type="protein sequence ID" value="KAJ3053524.1"/>
    <property type="molecule type" value="Genomic_DNA"/>
</dbReference>
<feature type="region of interest" description="Disordered" evidence="6">
    <location>
        <begin position="217"/>
        <end position="278"/>
    </location>
</feature>
<dbReference type="Pfam" id="PF00271">
    <property type="entry name" value="Helicase_C"/>
    <property type="match status" value="1"/>
</dbReference>
<dbReference type="GO" id="GO:0003677">
    <property type="term" value="F:DNA binding"/>
    <property type="evidence" value="ECO:0007669"/>
    <property type="project" value="UniProtKB-KW"/>
</dbReference>
<dbReference type="GO" id="GO:0042393">
    <property type="term" value="F:histone binding"/>
    <property type="evidence" value="ECO:0007669"/>
    <property type="project" value="TreeGrafter"/>
</dbReference>
<dbReference type="GO" id="GO:0006338">
    <property type="term" value="P:chromatin remodeling"/>
    <property type="evidence" value="ECO:0007669"/>
    <property type="project" value="TreeGrafter"/>
</dbReference>
<feature type="compositionally biased region" description="Basic residues" evidence="6">
    <location>
        <begin position="179"/>
        <end position="192"/>
    </location>
</feature>
<proteinExistence type="predicted"/>
<keyword evidence="2" id="KW-0547">Nucleotide-binding</keyword>
<gene>
    <name evidence="8" type="ORF">HK097_004118</name>
</gene>
<protein>
    <recommendedName>
        <fullName evidence="7">Helicase C-terminal domain-containing protein</fullName>
    </recommendedName>
</protein>